<dbReference type="InterPro" id="IPR043504">
    <property type="entry name" value="Peptidase_S1_PA_chymotrypsin"/>
</dbReference>
<dbReference type="Proteomes" id="UP000504628">
    <property type="component" value="Chromosome 8"/>
</dbReference>
<dbReference type="PRINTS" id="PR00722">
    <property type="entry name" value="CHYMOTRYPSIN"/>
</dbReference>
<dbReference type="PANTHER" id="PTHR24252">
    <property type="entry name" value="ACROSIN-RELATED"/>
    <property type="match status" value="1"/>
</dbReference>
<keyword evidence="4" id="KW-1015">Disulfide bond</keyword>
<dbReference type="InterPro" id="IPR009003">
    <property type="entry name" value="Peptidase_S1_PA"/>
</dbReference>
<accession>A0A7E6EGG8</accession>
<dbReference type="InterPro" id="IPR018114">
    <property type="entry name" value="TRYPSIN_HIS"/>
</dbReference>
<dbReference type="RefSeq" id="XP_035890394.1">
    <property type="nucleotide sequence ID" value="XM_036034501.1"/>
</dbReference>
<dbReference type="PANTHER" id="PTHR24252:SF7">
    <property type="entry name" value="HYALIN"/>
    <property type="match status" value="1"/>
</dbReference>
<name>A0A7E6EGG8_9CHIR</name>
<dbReference type="PROSITE" id="PS50240">
    <property type="entry name" value="TRYPSIN_DOM"/>
    <property type="match status" value="1"/>
</dbReference>
<keyword evidence="1 9" id="KW-0645">Protease</keyword>
<keyword evidence="3" id="KW-0720">Serine protease</keyword>
<dbReference type="CDD" id="cd00190">
    <property type="entry name" value="Tryp_SPc"/>
    <property type="match status" value="1"/>
</dbReference>
<evidence type="ECO:0000313" key="8">
    <source>
        <dbReference type="Proteomes" id="UP000504628"/>
    </source>
</evidence>
<keyword evidence="5" id="KW-1133">Transmembrane helix</keyword>
<dbReference type="Gene3D" id="2.40.10.10">
    <property type="entry name" value="Trypsin-like serine proteases"/>
    <property type="match status" value="1"/>
</dbReference>
<dbReference type="GO" id="GO:0004252">
    <property type="term" value="F:serine-type endopeptidase activity"/>
    <property type="evidence" value="ECO:0007669"/>
    <property type="project" value="InterPro"/>
</dbReference>
<protein>
    <submittedName>
        <fullName evidence="9">Serine protease 38</fullName>
    </submittedName>
</protein>
<dbReference type="OrthoDB" id="10002959at2759"/>
<dbReference type="AlphaFoldDB" id="A0A7E6EGG8"/>
<dbReference type="InterPro" id="IPR001254">
    <property type="entry name" value="Trypsin_dom"/>
</dbReference>
<feature type="domain" description="Peptidase S1" evidence="7">
    <location>
        <begin position="94"/>
        <end position="273"/>
    </location>
</feature>
<evidence type="ECO:0000256" key="3">
    <source>
        <dbReference type="ARBA" id="ARBA00022825"/>
    </source>
</evidence>
<keyword evidence="5" id="KW-0812">Transmembrane</keyword>
<feature type="signal peptide" evidence="6">
    <location>
        <begin position="1"/>
        <end position="37"/>
    </location>
</feature>
<proteinExistence type="predicted"/>
<feature type="transmembrane region" description="Helical" evidence="5">
    <location>
        <begin position="268"/>
        <end position="286"/>
    </location>
</feature>
<dbReference type="InParanoid" id="A0A7E6EGG8"/>
<dbReference type="Pfam" id="PF00089">
    <property type="entry name" value="Trypsin"/>
    <property type="match status" value="1"/>
</dbReference>
<dbReference type="CTD" id="339501"/>
<evidence type="ECO:0000256" key="5">
    <source>
        <dbReference type="SAM" id="Phobius"/>
    </source>
</evidence>
<keyword evidence="5" id="KW-0472">Membrane</keyword>
<dbReference type="GeneID" id="114515308"/>
<dbReference type="KEGG" id="pdic:114515308"/>
<feature type="chain" id="PRO_5028928394" evidence="6">
    <location>
        <begin position="38"/>
        <end position="300"/>
    </location>
</feature>
<sequence length="300" mass="33624">MASLLFRSYAGPEPSHTVSTLLLQLLLQLLLPSSWDAAMLRRPPNGEGLTLSRDVGRQWLRAVCGGRPAPAELPLMRTTLLHAACGQRYVQGKVLGGMDAPEKKWPWQVSVHYRGFHICGGSIIDEYWVLSAAHCFGRNRDMEAYDMYVGLVDLMVAGSYTQWFEVNKVILHDTYEAHHPIGGDVALVQLKTRIVFSEAVLPICIATPDVSLQNLTCWATGWGFISQKGKKTKCSISTCSMALQERKCFVSYRVAGTWGLEFRSVNHYFFFCQCGVIFILGWLCCIQRSSHFCFECGNNI</sequence>
<evidence type="ECO:0000259" key="7">
    <source>
        <dbReference type="PROSITE" id="PS50240"/>
    </source>
</evidence>
<dbReference type="InterPro" id="IPR001314">
    <property type="entry name" value="Peptidase_S1A"/>
</dbReference>
<evidence type="ECO:0000256" key="1">
    <source>
        <dbReference type="ARBA" id="ARBA00022670"/>
    </source>
</evidence>
<dbReference type="GO" id="GO:0006508">
    <property type="term" value="P:proteolysis"/>
    <property type="evidence" value="ECO:0007669"/>
    <property type="project" value="UniProtKB-KW"/>
</dbReference>
<evidence type="ECO:0000256" key="2">
    <source>
        <dbReference type="ARBA" id="ARBA00022801"/>
    </source>
</evidence>
<organism evidence="8 9">
    <name type="scientific">Phyllostomus discolor</name>
    <name type="common">pale spear-nosed bat</name>
    <dbReference type="NCBI Taxonomy" id="89673"/>
    <lineage>
        <taxon>Eukaryota</taxon>
        <taxon>Metazoa</taxon>
        <taxon>Chordata</taxon>
        <taxon>Craniata</taxon>
        <taxon>Vertebrata</taxon>
        <taxon>Euteleostomi</taxon>
        <taxon>Mammalia</taxon>
        <taxon>Eutheria</taxon>
        <taxon>Laurasiatheria</taxon>
        <taxon>Chiroptera</taxon>
        <taxon>Yangochiroptera</taxon>
        <taxon>Phyllostomidae</taxon>
        <taxon>Phyllostominae</taxon>
        <taxon>Phyllostomus</taxon>
    </lineage>
</organism>
<dbReference type="SMART" id="SM00020">
    <property type="entry name" value="Tryp_SPc"/>
    <property type="match status" value="1"/>
</dbReference>
<evidence type="ECO:0000256" key="6">
    <source>
        <dbReference type="SAM" id="SignalP"/>
    </source>
</evidence>
<keyword evidence="2" id="KW-0378">Hydrolase</keyword>
<dbReference type="FunFam" id="2.40.10.10:FF:000184">
    <property type="entry name" value="Prostasin"/>
    <property type="match status" value="1"/>
</dbReference>
<dbReference type="PROSITE" id="PS00134">
    <property type="entry name" value="TRYPSIN_HIS"/>
    <property type="match status" value="1"/>
</dbReference>
<keyword evidence="8" id="KW-1185">Reference proteome</keyword>
<reference evidence="9" key="1">
    <citation type="submission" date="2025-08" db="UniProtKB">
        <authorList>
            <consortium name="RefSeq"/>
        </authorList>
    </citation>
    <scope>IDENTIFICATION</scope>
    <source>
        <tissue evidence="9">Muscle</tissue>
    </source>
</reference>
<gene>
    <name evidence="9" type="primary">PRSS38</name>
</gene>
<evidence type="ECO:0000256" key="4">
    <source>
        <dbReference type="ARBA" id="ARBA00023157"/>
    </source>
</evidence>
<dbReference type="SUPFAM" id="SSF50494">
    <property type="entry name" value="Trypsin-like serine proteases"/>
    <property type="match status" value="1"/>
</dbReference>
<evidence type="ECO:0000313" key="9">
    <source>
        <dbReference type="RefSeq" id="XP_035890394.1"/>
    </source>
</evidence>
<keyword evidence="6" id="KW-0732">Signal</keyword>
<dbReference type="FunCoup" id="A0A7E6EGG8">
    <property type="interactions" value="3"/>
</dbReference>